<protein>
    <recommendedName>
        <fullName evidence="5">DUF1329 domain-containing protein</fullName>
    </recommendedName>
</protein>
<name>A0A423IHW5_9PSED</name>
<accession>A0A423IHW5</accession>
<dbReference type="InterPro" id="IPR010752">
    <property type="entry name" value="DUF1329"/>
</dbReference>
<dbReference type="Gene3D" id="2.50.20.10">
    <property type="entry name" value="Lipoprotein localisation LolA/LolB/LppX"/>
    <property type="match status" value="1"/>
</dbReference>
<feature type="region of interest" description="Disordered" evidence="1">
    <location>
        <begin position="431"/>
        <end position="453"/>
    </location>
</feature>
<evidence type="ECO:0008006" key="5">
    <source>
        <dbReference type="Google" id="ProtNLM"/>
    </source>
</evidence>
<dbReference type="EMBL" id="MOBK01000001">
    <property type="protein sequence ID" value="RON25031.1"/>
    <property type="molecule type" value="Genomic_DNA"/>
</dbReference>
<evidence type="ECO:0000313" key="3">
    <source>
        <dbReference type="EMBL" id="RON25031.1"/>
    </source>
</evidence>
<keyword evidence="2" id="KW-0732">Signal</keyword>
<reference evidence="3 4" key="1">
    <citation type="submission" date="2016-10" db="EMBL/GenBank/DDBJ databases">
        <title>Comparative genome analysis of multiple Pseudomonas spp. focuses on biocontrol and plant growth promoting traits.</title>
        <authorList>
            <person name="Tao X.-Y."/>
            <person name="Taylor C.G."/>
        </authorList>
    </citation>
    <scope>NUCLEOTIDE SEQUENCE [LARGE SCALE GENOMIC DNA]</scope>
    <source>
        <strain evidence="3 4">38D7</strain>
    </source>
</reference>
<feature type="compositionally biased region" description="Basic and acidic residues" evidence="1">
    <location>
        <begin position="431"/>
        <end position="443"/>
    </location>
</feature>
<gene>
    <name evidence="3" type="ORF">BK660_05030</name>
</gene>
<dbReference type="RefSeq" id="WP_123432374.1">
    <property type="nucleotide sequence ID" value="NZ_MOBK01000001.1"/>
</dbReference>
<dbReference type="AlphaFoldDB" id="A0A423IHW5"/>
<evidence type="ECO:0000256" key="1">
    <source>
        <dbReference type="SAM" id="MobiDB-lite"/>
    </source>
</evidence>
<feature type="signal peptide" evidence="2">
    <location>
        <begin position="1"/>
        <end position="20"/>
    </location>
</feature>
<dbReference type="CDD" id="cd16329">
    <property type="entry name" value="LolA_like"/>
    <property type="match status" value="1"/>
</dbReference>
<feature type="chain" id="PRO_5019053477" description="DUF1329 domain-containing protein" evidence="2">
    <location>
        <begin position="21"/>
        <end position="453"/>
    </location>
</feature>
<organism evidence="3 4">
    <name type="scientific">Pseudomonas brassicacearum</name>
    <dbReference type="NCBI Taxonomy" id="930166"/>
    <lineage>
        <taxon>Bacteria</taxon>
        <taxon>Pseudomonadati</taxon>
        <taxon>Pseudomonadota</taxon>
        <taxon>Gammaproteobacteria</taxon>
        <taxon>Pseudomonadales</taxon>
        <taxon>Pseudomonadaceae</taxon>
        <taxon>Pseudomonas</taxon>
    </lineage>
</organism>
<dbReference type="Pfam" id="PF07044">
    <property type="entry name" value="DUF1329"/>
    <property type="match status" value="1"/>
</dbReference>
<comment type="caution">
    <text evidence="3">The sequence shown here is derived from an EMBL/GenBank/DDBJ whole genome shotgun (WGS) entry which is preliminary data.</text>
</comment>
<evidence type="ECO:0000256" key="2">
    <source>
        <dbReference type="SAM" id="SignalP"/>
    </source>
</evidence>
<sequence length="453" mass="50979">MKGQFAWAVALLSIATCSQAAAPADQVAQIGKTLTPFGAIIAGNADGSIPPYTGGLKQSPAGFKPDSGFWADPFKDEKPLLRINSKNMEQYADRLSGGQKMLLNKFPDYYLDIYPSHRTAAYPQAILDASTRNASSCHTTKDSLAVDPACRGGLPFPLPQNGNEVIWNQVLRYKGTGYTTTASSNSWVVDSRGSVTKTAESATMEEAPYYQVKQADRDPQLYYRAWALDSYPARSAGQLIILADYLDPQTQPRRAWSYTPGMRRIKLAPEFSYDTPVPNQGGVNLFDELQMFSGSQDRFDYKLVGRKEMYIPYNAYKFYFSCGQEEQFQPHHANPACERWELHRVWVVEATLKPGKRHVYSKRTYYLDEDTFGAGLYDAWDQGGVLYRALFQSGVQLYDKNLPYTVKNVSYDFNKGMWSLLNDGLKGGYQVHDEPLSERDMKPESIVSQETQR</sequence>
<evidence type="ECO:0000313" key="4">
    <source>
        <dbReference type="Proteomes" id="UP000285636"/>
    </source>
</evidence>
<proteinExistence type="predicted"/>
<dbReference type="Proteomes" id="UP000285636">
    <property type="component" value="Unassembled WGS sequence"/>
</dbReference>